<keyword evidence="1" id="KW-0472">Membrane</keyword>
<evidence type="ECO:0000313" key="3">
    <source>
        <dbReference type="Proteomes" id="UP001499843"/>
    </source>
</evidence>
<feature type="transmembrane region" description="Helical" evidence="1">
    <location>
        <begin position="396"/>
        <end position="420"/>
    </location>
</feature>
<gene>
    <name evidence="2" type="ORF">GCM10009850_054910</name>
</gene>
<comment type="caution">
    <text evidence="2">The sequence shown here is derived from an EMBL/GenBank/DDBJ whole genome shotgun (WGS) entry which is preliminary data.</text>
</comment>
<evidence type="ECO:0000256" key="1">
    <source>
        <dbReference type="SAM" id="Phobius"/>
    </source>
</evidence>
<dbReference type="EMBL" id="BAAAQX010000014">
    <property type="protein sequence ID" value="GAA2210032.1"/>
    <property type="molecule type" value="Genomic_DNA"/>
</dbReference>
<dbReference type="SUPFAM" id="SSF52540">
    <property type="entry name" value="P-loop containing nucleoside triphosphate hydrolases"/>
    <property type="match status" value="1"/>
</dbReference>
<proteinExistence type="predicted"/>
<name>A0ABN3CKW9_9ACTN</name>
<organism evidence="2 3">
    <name type="scientific">Nonomuraea monospora</name>
    <dbReference type="NCBI Taxonomy" id="568818"/>
    <lineage>
        <taxon>Bacteria</taxon>
        <taxon>Bacillati</taxon>
        <taxon>Actinomycetota</taxon>
        <taxon>Actinomycetes</taxon>
        <taxon>Streptosporangiales</taxon>
        <taxon>Streptosporangiaceae</taxon>
        <taxon>Nonomuraea</taxon>
    </lineage>
</organism>
<sequence>MDQVCDPERMAFREASAAEEQPAFIGIQAGPYEPDLDVYIDDALAGARAGEDVVRLMSMLVDPPELVEVVQEHRLVLQTSCIQQLDGLQQLGMHLNRLLFQALPTHLSMHVEKVSSLQAALSAMNRHVGEHLDAETSRARWERMSPDEREHALDVLDENRRLHAELAEELKAAPRGRHRPRLRTVVWGSAETYQAMVAEVEAAPDLLADCRSVIRTVLLSAAGVARRDREYATLEAEWEARRQDLTRHLESLVTTLVLSALNDAMRLDAAPLMTIEAMPGLLEAAPGERIVVTSAFEGLEAMIRQRRHGSFGLSGPRGIGKSTLIDYFANPRPDAPGERRPRMGVKVLAPVSYDARDFVLHLYSEACETVAGGERSKNLSPFDAAAPAPVPRPRRWFAVATALLSPAAVTAGLTLLVLAVARRPALNVTLPADVAAAVLAVAAILLVVAVYRLDGPPFQPRGGPAIVIGGVTLFIRPSVFFLTLAASCLAGAGCVVFLAEQGWQTETPLVLGGLVLVVAGACGMRSPVELHGQPPAAPDPMPEATLREIALEHLHRIRYQQSYTSERTTTLKAGAPPIPVGLDVAAKQAATMQFRQKSYPELVGDLRIFLKMVAEQHELIICIDELDKLRSAEHVQNFLNDIKAVFGVPGCYFLISVSEDAAAGFERRGVPFRDVFDSTFDDVISLRHLDYELTQKIVKGLLVGWTLPFIALCYVMSGGLPRDAGRIVRQLVGGRAQGEELELARTCLALCLREVQARMRAVQHEAMKSPDLCRDLMVCVMDLLPHTDSADARALLEWYERQLVPLTEPPQSGDSRRLTEELSAVMLFAATVLDFFQPDVIVDRLAEIKAQPGSARDLETLVMARRLMAGSPAMSLEYTRRFRKAWDLATP</sequence>
<accession>A0ABN3CKW9</accession>
<keyword evidence="3" id="KW-1185">Reference proteome</keyword>
<dbReference type="InterPro" id="IPR027417">
    <property type="entry name" value="P-loop_NTPase"/>
</dbReference>
<evidence type="ECO:0000313" key="2">
    <source>
        <dbReference type="EMBL" id="GAA2210032.1"/>
    </source>
</evidence>
<keyword evidence="1" id="KW-1133">Transmembrane helix</keyword>
<keyword evidence="1" id="KW-0812">Transmembrane</keyword>
<feature type="transmembrane region" description="Helical" evidence="1">
    <location>
        <begin position="432"/>
        <end position="453"/>
    </location>
</feature>
<feature type="transmembrane region" description="Helical" evidence="1">
    <location>
        <begin position="473"/>
        <end position="497"/>
    </location>
</feature>
<reference evidence="2 3" key="1">
    <citation type="journal article" date="2019" name="Int. J. Syst. Evol. Microbiol.">
        <title>The Global Catalogue of Microorganisms (GCM) 10K type strain sequencing project: providing services to taxonomists for standard genome sequencing and annotation.</title>
        <authorList>
            <consortium name="The Broad Institute Genomics Platform"/>
            <consortium name="The Broad Institute Genome Sequencing Center for Infectious Disease"/>
            <person name="Wu L."/>
            <person name="Ma J."/>
        </authorList>
    </citation>
    <scope>NUCLEOTIDE SEQUENCE [LARGE SCALE GENOMIC DNA]</scope>
    <source>
        <strain evidence="2 3">JCM 16114</strain>
    </source>
</reference>
<protein>
    <submittedName>
        <fullName evidence="2">Uncharacterized protein</fullName>
    </submittedName>
</protein>
<dbReference type="RefSeq" id="WP_344480217.1">
    <property type="nucleotide sequence ID" value="NZ_BAAAQX010000014.1"/>
</dbReference>
<dbReference type="Proteomes" id="UP001499843">
    <property type="component" value="Unassembled WGS sequence"/>
</dbReference>